<feature type="signal peptide" evidence="8">
    <location>
        <begin position="1"/>
        <end position="25"/>
    </location>
</feature>
<evidence type="ECO:0000256" key="3">
    <source>
        <dbReference type="ARBA" id="ARBA00022670"/>
    </source>
</evidence>
<dbReference type="InterPro" id="IPR000718">
    <property type="entry name" value="Peptidase_M13"/>
</dbReference>
<dbReference type="GO" id="GO:0016485">
    <property type="term" value="P:protein processing"/>
    <property type="evidence" value="ECO:0007669"/>
    <property type="project" value="TreeGrafter"/>
</dbReference>
<evidence type="ECO:0000256" key="1">
    <source>
        <dbReference type="ARBA" id="ARBA00001947"/>
    </source>
</evidence>
<sequence length="679" mass="76875" precursor="true">MICFRLFTAALIAPLIFGAVNALHAQQGEENTLQSGIDQTLFSEKVKPGDDFYEYANQGWLETTKIPGDRSDYGVFSILDDATKDQVRTLIETAADTTSAKPGSKTQKVGDLFNSFLDLKRRDALGIEPIQPLLDEIASIDSLDSLATTIANLERAGVGHFFGGYVSVDARDSDSYTVYLTQSGLTLPDRDYYLSDEPRYVQMRKALVEYAADLLSRNHAENPQETAEQILDLETAIAEAHWTKVENRDPVKTYNKKDAAQMAELLSIWDAYAKATGFDKSDAFIVRQPSYFKAANELLKDEPLAKWKAYLAFKTIDAYASYLTESLEKRHFDFHATAITGVNEQKPMWRRSVELTGSVLGELVGQLYVEKHFQASAKKRMGELVDNLKVAFEERINDLDWMGKGTKKQAREKLSQFSTKIGYPDKWKDYSSLSISKDLAENLLASAQFEHQRMLDKLGQPIDRTEWHMTPQTINAYYNPTMNEIVFPAAILQPPFFNMAADDAVNYGGIGAVIGHELSHGFDDKGSQYDGHGNLRDWWTEEDREVFDKRTAGLVKQYNQYKPLKDMHVNGELTLGENIGDLGGLNVAHHAYRLSLKGKPAPVIDGLTGDQRFFLGWSQAWRRLYREAELRRRLMVDPHSPSRYRVNGIVSNMDAFYEAFGIDENSEMYISPEKRVRIW</sequence>
<dbReference type="AlphaFoldDB" id="A0A517MBA0"/>
<dbReference type="InterPro" id="IPR024079">
    <property type="entry name" value="MetalloPept_cat_dom_sf"/>
</dbReference>
<keyword evidence="7" id="KW-0482">Metalloprotease</keyword>
<dbReference type="CDD" id="cd08662">
    <property type="entry name" value="M13"/>
    <property type="match status" value="1"/>
</dbReference>
<dbReference type="InterPro" id="IPR018497">
    <property type="entry name" value="Peptidase_M13_C"/>
</dbReference>
<dbReference type="OrthoDB" id="9775677at2"/>
<protein>
    <submittedName>
        <fullName evidence="11">Neutral endopeptidase</fullName>
        <ecNumber evidence="11">3.4.24.-</ecNumber>
    </submittedName>
</protein>
<evidence type="ECO:0000313" key="11">
    <source>
        <dbReference type="EMBL" id="QDS92156.1"/>
    </source>
</evidence>
<comment type="similarity">
    <text evidence="2">Belongs to the peptidase M13 family.</text>
</comment>
<accession>A0A517MBA0</accession>
<keyword evidence="3" id="KW-0645">Protease</keyword>
<dbReference type="RefSeq" id="WP_145350400.1">
    <property type="nucleotide sequence ID" value="NZ_CP036262.1"/>
</dbReference>
<dbReference type="InterPro" id="IPR042089">
    <property type="entry name" value="Peptidase_M13_dom_2"/>
</dbReference>
<evidence type="ECO:0000256" key="4">
    <source>
        <dbReference type="ARBA" id="ARBA00022723"/>
    </source>
</evidence>
<keyword evidence="5 11" id="KW-0378">Hydrolase</keyword>
<comment type="cofactor">
    <cofactor evidence="1">
        <name>Zn(2+)</name>
        <dbReference type="ChEBI" id="CHEBI:29105"/>
    </cofactor>
</comment>
<dbReference type="EMBL" id="CP036262">
    <property type="protein sequence ID" value="QDS92156.1"/>
    <property type="molecule type" value="Genomic_DNA"/>
</dbReference>
<reference evidence="11 12" key="1">
    <citation type="submission" date="2019-02" db="EMBL/GenBank/DDBJ databases">
        <title>Deep-cultivation of Planctomycetes and their phenomic and genomic characterization uncovers novel biology.</title>
        <authorList>
            <person name="Wiegand S."/>
            <person name="Jogler M."/>
            <person name="Boedeker C."/>
            <person name="Pinto D."/>
            <person name="Vollmers J."/>
            <person name="Rivas-Marin E."/>
            <person name="Kohn T."/>
            <person name="Peeters S.H."/>
            <person name="Heuer A."/>
            <person name="Rast P."/>
            <person name="Oberbeckmann S."/>
            <person name="Bunk B."/>
            <person name="Jeske O."/>
            <person name="Meyerdierks A."/>
            <person name="Storesund J.E."/>
            <person name="Kallscheuer N."/>
            <person name="Luecker S."/>
            <person name="Lage O.M."/>
            <person name="Pohl T."/>
            <person name="Merkel B.J."/>
            <person name="Hornburger P."/>
            <person name="Mueller R.-W."/>
            <person name="Bruemmer F."/>
            <person name="Labrenz M."/>
            <person name="Spormann A.M."/>
            <person name="Op den Camp H."/>
            <person name="Overmann J."/>
            <person name="Amann R."/>
            <person name="Jetten M.S.M."/>
            <person name="Mascher T."/>
            <person name="Medema M.H."/>
            <person name="Devos D.P."/>
            <person name="Kaster A.-K."/>
            <person name="Ovreas L."/>
            <person name="Rohde M."/>
            <person name="Galperin M.Y."/>
            <person name="Jogler C."/>
        </authorList>
    </citation>
    <scope>NUCLEOTIDE SEQUENCE [LARGE SCALE GENOMIC DNA]</scope>
    <source>
        <strain evidence="11 12">FF011L</strain>
    </source>
</reference>
<dbReference type="SUPFAM" id="SSF55486">
    <property type="entry name" value="Metalloproteases ('zincins'), catalytic domain"/>
    <property type="match status" value="1"/>
</dbReference>
<evidence type="ECO:0000256" key="7">
    <source>
        <dbReference type="ARBA" id="ARBA00023049"/>
    </source>
</evidence>
<dbReference type="Pfam" id="PF05649">
    <property type="entry name" value="Peptidase_M13_N"/>
    <property type="match status" value="1"/>
</dbReference>
<evidence type="ECO:0000256" key="8">
    <source>
        <dbReference type="SAM" id="SignalP"/>
    </source>
</evidence>
<keyword evidence="6" id="KW-0862">Zinc</keyword>
<dbReference type="GO" id="GO:0004222">
    <property type="term" value="F:metalloendopeptidase activity"/>
    <property type="evidence" value="ECO:0007669"/>
    <property type="project" value="InterPro"/>
</dbReference>
<proteinExistence type="inferred from homology"/>
<dbReference type="PROSITE" id="PS51885">
    <property type="entry name" value="NEPRILYSIN"/>
    <property type="match status" value="1"/>
</dbReference>
<dbReference type="PRINTS" id="PR00786">
    <property type="entry name" value="NEPRILYSIN"/>
</dbReference>
<dbReference type="Proteomes" id="UP000320672">
    <property type="component" value="Chromosome"/>
</dbReference>
<dbReference type="InterPro" id="IPR008753">
    <property type="entry name" value="Peptidase_M13_N"/>
</dbReference>
<name>A0A517MBA0_9BACT</name>
<evidence type="ECO:0000256" key="5">
    <source>
        <dbReference type="ARBA" id="ARBA00022801"/>
    </source>
</evidence>
<evidence type="ECO:0000256" key="6">
    <source>
        <dbReference type="ARBA" id="ARBA00022833"/>
    </source>
</evidence>
<dbReference type="Gene3D" id="1.10.1380.10">
    <property type="entry name" value="Neutral endopeptidase , domain2"/>
    <property type="match status" value="1"/>
</dbReference>
<feature type="chain" id="PRO_5021977843" evidence="8">
    <location>
        <begin position="26"/>
        <end position="679"/>
    </location>
</feature>
<feature type="domain" description="Peptidase M13 N-terminal" evidence="10">
    <location>
        <begin position="48"/>
        <end position="424"/>
    </location>
</feature>
<dbReference type="EC" id="3.4.24.-" evidence="11"/>
<keyword evidence="8" id="KW-0732">Signal</keyword>
<dbReference type="PANTHER" id="PTHR11733">
    <property type="entry name" value="ZINC METALLOPROTEASE FAMILY M13 NEPRILYSIN-RELATED"/>
    <property type="match status" value="1"/>
</dbReference>
<dbReference type="GO" id="GO:0046872">
    <property type="term" value="F:metal ion binding"/>
    <property type="evidence" value="ECO:0007669"/>
    <property type="project" value="UniProtKB-KW"/>
</dbReference>
<dbReference type="Gene3D" id="3.40.390.10">
    <property type="entry name" value="Collagenase (Catalytic Domain)"/>
    <property type="match status" value="1"/>
</dbReference>
<keyword evidence="12" id="KW-1185">Reference proteome</keyword>
<dbReference type="KEGG" id="rml:FF011L_08920"/>
<dbReference type="GO" id="GO:0005886">
    <property type="term" value="C:plasma membrane"/>
    <property type="evidence" value="ECO:0007669"/>
    <property type="project" value="TreeGrafter"/>
</dbReference>
<dbReference type="PANTHER" id="PTHR11733:SF167">
    <property type="entry name" value="FI17812P1-RELATED"/>
    <property type="match status" value="1"/>
</dbReference>
<organism evidence="11 12">
    <name type="scientific">Roseimaritima multifibrata</name>
    <dbReference type="NCBI Taxonomy" id="1930274"/>
    <lineage>
        <taxon>Bacteria</taxon>
        <taxon>Pseudomonadati</taxon>
        <taxon>Planctomycetota</taxon>
        <taxon>Planctomycetia</taxon>
        <taxon>Pirellulales</taxon>
        <taxon>Pirellulaceae</taxon>
        <taxon>Roseimaritima</taxon>
    </lineage>
</organism>
<gene>
    <name evidence="11" type="primary">pepO</name>
    <name evidence="11" type="ORF">FF011L_08920</name>
</gene>
<keyword evidence="4" id="KW-0479">Metal-binding</keyword>
<evidence type="ECO:0000259" key="10">
    <source>
        <dbReference type="Pfam" id="PF05649"/>
    </source>
</evidence>
<evidence type="ECO:0000313" key="12">
    <source>
        <dbReference type="Proteomes" id="UP000320672"/>
    </source>
</evidence>
<dbReference type="Pfam" id="PF01431">
    <property type="entry name" value="Peptidase_M13"/>
    <property type="match status" value="1"/>
</dbReference>
<evidence type="ECO:0000256" key="2">
    <source>
        <dbReference type="ARBA" id="ARBA00007357"/>
    </source>
</evidence>
<feature type="domain" description="Peptidase M13 C-terminal" evidence="9">
    <location>
        <begin position="475"/>
        <end position="676"/>
    </location>
</feature>
<evidence type="ECO:0000259" key="9">
    <source>
        <dbReference type="Pfam" id="PF01431"/>
    </source>
</evidence>